<evidence type="ECO:0000313" key="8">
    <source>
        <dbReference type="EMBL" id="TMR27597.1"/>
    </source>
</evidence>
<sequence>MDITPLQEITGAANVTMVPMFGSEEHLRAALAADDTPGLPDLSVFYRVLAPDGQLESLAERAMAAEVVEAAYVKPGAQPPVRTDEMVPEAKEGPPAQTPDFVTRQGYLDPAPGGVDARHSWTVPGGRGANVNIIDIEGAWQFSHEDLLANQGGVVGGTPTTDLGWRNHGTSVVGEFGGDANQRGITGICPDAQVSAVSIFGIGSAAAIKNAADRLRPGDLIIIELHRPGPRFAFANRADQRGFIPVEWWEDDYQAIRYAVARGVVVVSAAGNGAEDLDDPLYSTRPAGFPQTWRNPFDRTARDSGSILVGAGAPPPGTHGRDHGPDRSRLDFSNWGAAVDVQGWGREVTTTGGLGGGPGDLQGGPNEGEWYTDRFSGTSSATPIVTGVLGDVQGALRAAGRIPLTPARARAELRATGSAQADAPGRPRAQRIGNRPDLRAMLPRVLQAAAVWTGTQFTGVLGPGQTACWFTFNWPAHWHVLWTVVPTTPQPGAPQIRWRTRVERASDTYATYWICVSNLTQSQVGIEGRYAVLGW</sequence>
<dbReference type="PROSITE" id="PS00138">
    <property type="entry name" value="SUBTILASE_SER"/>
    <property type="match status" value="1"/>
</dbReference>
<feature type="domain" description="Peptidase S8/S53" evidence="7">
    <location>
        <begin position="158"/>
        <end position="417"/>
    </location>
</feature>
<dbReference type="InterPro" id="IPR050131">
    <property type="entry name" value="Peptidase_S8_subtilisin-like"/>
</dbReference>
<feature type="region of interest" description="Disordered" evidence="6">
    <location>
        <begin position="78"/>
        <end position="109"/>
    </location>
</feature>
<feature type="compositionally biased region" description="Basic and acidic residues" evidence="6">
    <location>
        <begin position="82"/>
        <end position="92"/>
    </location>
</feature>
<dbReference type="PRINTS" id="PR00723">
    <property type="entry name" value="SUBTILISIN"/>
</dbReference>
<dbReference type="PANTHER" id="PTHR43806:SF11">
    <property type="entry name" value="CEREVISIN-RELATED"/>
    <property type="match status" value="1"/>
</dbReference>
<dbReference type="GO" id="GO:0004252">
    <property type="term" value="F:serine-type endopeptidase activity"/>
    <property type="evidence" value="ECO:0007669"/>
    <property type="project" value="InterPro"/>
</dbReference>
<evidence type="ECO:0000256" key="3">
    <source>
        <dbReference type="ARBA" id="ARBA00022801"/>
    </source>
</evidence>
<dbReference type="PANTHER" id="PTHR43806">
    <property type="entry name" value="PEPTIDASE S8"/>
    <property type="match status" value="1"/>
</dbReference>
<dbReference type="OrthoDB" id="9790784at2"/>
<evidence type="ECO:0000256" key="2">
    <source>
        <dbReference type="ARBA" id="ARBA00022670"/>
    </source>
</evidence>
<dbReference type="Proteomes" id="UP000306628">
    <property type="component" value="Unassembled WGS sequence"/>
</dbReference>
<dbReference type="Gene3D" id="3.40.50.200">
    <property type="entry name" value="Peptidase S8/S53 domain"/>
    <property type="match status" value="1"/>
</dbReference>
<evidence type="ECO:0000256" key="6">
    <source>
        <dbReference type="SAM" id="MobiDB-lite"/>
    </source>
</evidence>
<accession>A0A5S4G3L1</accession>
<evidence type="ECO:0000259" key="7">
    <source>
        <dbReference type="Pfam" id="PF00082"/>
    </source>
</evidence>
<comment type="similarity">
    <text evidence="1 5">Belongs to the peptidase S8 family.</text>
</comment>
<keyword evidence="2 8" id="KW-0645">Protease</keyword>
<dbReference type="EMBL" id="VCKX01000164">
    <property type="protein sequence ID" value="TMR27597.1"/>
    <property type="molecule type" value="Genomic_DNA"/>
</dbReference>
<keyword evidence="3" id="KW-0378">Hydrolase</keyword>
<dbReference type="InterPro" id="IPR015500">
    <property type="entry name" value="Peptidase_S8_subtilisin-rel"/>
</dbReference>
<evidence type="ECO:0000256" key="1">
    <source>
        <dbReference type="ARBA" id="ARBA00011073"/>
    </source>
</evidence>
<dbReference type="InterPro" id="IPR000209">
    <property type="entry name" value="Peptidase_S8/S53_dom"/>
</dbReference>
<name>A0A5S4G3L1_9ACTN</name>
<comment type="caution">
    <text evidence="8">The sequence shown here is derived from an EMBL/GenBank/DDBJ whole genome shotgun (WGS) entry which is preliminary data.</text>
</comment>
<organism evidence="8 9">
    <name type="scientific">Nonomuraea zeae</name>
    <dbReference type="NCBI Taxonomy" id="1642303"/>
    <lineage>
        <taxon>Bacteria</taxon>
        <taxon>Bacillati</taxon>
        <taxon>Actinomycetota</taxon>
        <taxon>Actinomycetes</taxon>
        <taxon>Streptosporangiales</taxon>
        <taxon>Streptosporangiaceae</taxon>
        <taxon>Nonomuraea</taxon>
    </lineage>
</organism>
<dbReference type="InterPro" id="IPR036852">
    <property type="entry name" value="Peptidase_S8/S53_dom_sf"/>
</dbReference>
<dbReference type="GO" id="GO:0006508">
    <property type="term" value="P:proteolysis"/>
    <property type="evidence" value="ECO:0007669"/>
    <property type="project" value="UniProtKB-KW"/>
</dbReference>
<reference evidence="8 9" key="1">
    <citation type="submission" date="2019-05" db="EMBL/GenBank/DDBJ databases">
        <title>Draft genome sequence of Nonomuraea zeae DSM 100528.</title>
        <authorList>
            <person name="Saricaoglu S."/>
            <person name="Isik K."/>
        </authorList>
    </citation>
    <scope>NUCLEOTIDE SEQUENCE [LARGE SCALE GENOMIC DNA]</scope>
    <source>
        <strain evidence="8 9">DSM 100528</strain>
    </source>
</reference>
<evidence type="ECO:0000313" key="9">
    <source>
        <dbReference type="Proteomes" id="UP000306628"/>
    </source>
</evidence>
<proteinExistence type="inferred from homology"/>
<comment type="caution">
    <text evidence="5">Lacks conserved residue(s) required for the propagation of feature annotation.</text>
</comment>
<evidence type="ECO:0000256" key="5">
    <source>
        <dbReference type="PROSITE-ProRule" id="PRU01240"/>
    </source>
</evidence>
<dbReference type="AlphaFoldDB" id="A0A5S4G3L1"/>
<evidence type="ECO:0000256" key="4">
    <source>
        <dbReference type="ARBA" id="ARBA00022825"/>
    </source>
</evidence>
<dbReference type="Pfam" id="PF00082">
    <property type="entry name" value="Peptidase_S8"/>
    <property type="match status" value="1"/>
</dbReference>
<dbReference type="InterPro" id="IPR023828">
    <property type="entry name" value="Peptidase_S8_Ser-AS"/>
</dbReference>
<keyword evidence="4" id="KW-0720">Serine protease</keyword>
<keyword evidence="9" id="KW-1185">Reference proteome</keyword>
<dbReference type="SUPFAM" id="SSF52743">
    <property type="entry name" value="Subtilisin-like"/>
    <property type="match status" value="1"/>
</dbReference>
<gene>
    <name evidence="8" type="ORF">ETD85_38580</name>
</gene>
<protein>
    <submittedName>
        <fullName evidence="8">Serine protease</fullName>
    </submittedName>
</protein>
<dbReference type="PROSITE" id="PS51892">
    <property type="entry name" value="SUBTILASE"/>
    <property type="match status" value="1"/>
</dbReference>